<comment type="caution">
    <text evidence="1">The sequence shown here is derived from an EMBL/GenBank/DDBJ whole genome shotgun (WGS) entry which is preliminary data.</text>
</comment>
<dbReference type="AlphaFoldDB" id="A0A8H9LWU2"/>
<organism evidence="1 2">
    <name type="scientific">Vreelandella hamiltonii</name>
    <dbReference type="NCBI Taxonomy" id="502829"/>
    <lineage>
        <taxon>Bacteria</taxon>
        <taxon>Pseudomonadati</taxon>
        <taxon>Pseudomonadota</taxon>
        <taxon>Gammaproteobacteria</taxon>
        <taxon>Oceanospirillales</taxon>
        <taxon>Halomonadaceae</taxon>
        <taxon>Vreelandella</taxon>
    </lineage>
</organism>
<name>A0A8H9LWU2_9GAMM</name>
<keyword evidence="2" id="KW-1185">Reference proteome</keyword>
<accession>A0A8H9LWU2</accession>
<proteinExistence type="predicted"/>
<dbReference type="Proteomes" id="UP000623776">
    <property type="component" value="Unassembled WGS sequence"/>
</dbReference>
<sequence length="452" mass="49542">MSYLLPLWRLYSGLAQGMNSTLSVEEPYKVNLLDTYRDRITLGADFAAGRYIRDDGNTRLVTDDPSEIFTIERAGPKWETGPNGLLREVPANTLGRDWLDGRCVGVSVESVATNVRTFSSDYAGWSAITGNQNFFDESLQDRYGNTGCWVFQRSDAGSGYISRSLTLPANTRYCISFEFKPLVDHGSVRIGLHENQFVNGTTYVTYNISSKQVFLSTQRDDVNFGVIHLSDGWVRIWASDVTTASPSGGFGGGLIWPVGVPSGIPCFLMGDYQIEQGLSPTSIIPSTDSITTRPADKIAKADAQLNQSQGAWLLRYIKPRAQGFAYILGLGNANDEQLVIGNSNQGTTYIDVRNGVTQALLARSYQSAPGALEISGFTYQKTQAGYLFRFYVNGAHVGEFTADRLPNAFASNIGVGQRRANSNTLYANTVIESVNYLPYALGQSEMQELTAL</sequence>
<reference evidence="2" key="1">
    <citation type="journal article" date="2019" name="Int. J. Syst. Evol. Microbiol.">
        <title>The Global Catalogue of Microorganisms (GCM) 10K type strain sequencing project: providing services to taxonomists for standard genome sequencing and annotation.</title>
        <authorList>
            <consortium name="The Broad Institute Genomics Platform"/>
            <consortium name="The Broad Institute Genome Sequencing Center for Infectious Disease"/>
            <person name="Wu L."/>
            <person name="Ma J."/>
        </authorList>
    </citation>
    <scope>NUCLEOTIDE SEQUENCE [LARGE SCALE GENOMIC DNA]</scope>
    <source>
        <strain evidence="2">KCTC 22154</strain>
    </source>
</reference>
<evidence type="ECO:0000313" key="2">
    <source>
        <dbReference type="Proteomes" id="UP000623776"/>
    </source>
</evidence>
<evidence type="ECO:0000313" key="1">
    <source>
        <dbReference type="EMBL" id="GGW30444.1"/>
    </source>
</evidence>
<protein>
    <submittedName>
        <fullName evidence="1">Uncharacterized protein</fullName>
    </submittedName>
</protein>
<dbReference type="EMBL" id="BMXN01000013">
    <property type="protein sequence ID" value="GGW30444.1"/>
    <property type="molecule type" value="Genomic_DNA"/>
</dbReference>
<gene>
    <name evidence="1" type="ORF">GCM10007157_22960</name>
</gene>
<dbReference type="Gene3D" id="2.60.120.200">
    <property type="match status" value="1"/>
</dbReference>